<reference evidence="1 2" key="1">
    <citation type="journal article" date="2022" name="Plant J.">
        <title>Chromosome-level genome of Camellia lanceoleosa provides a valuable resource for understanding genome evolution and self-incompatibility.</title>
        <authorList>
            <person name="Gong W."/>
            <person name="Xiao S."/>
            <person name="Wang L."/>
            <person name="Liao Z."/>
            <person name="Chang Y."/>
            <person name="Mo W."/>
            <person name="Hu G."/>
            <person name="Li W."/>
            <person name="Zhao G."/>
            <person name="Zhu H."/>
            <person name="Hu X."/>
            <person name="Ji K."/>
            <person name="Xiang X."/>
            <person name="Song Q."/>
            <person name="Yuan D."/>
            <person name="Jin S."/>
            <person name="Zhang L."/>
        </authorList>
    </citation>
    <scope>NUCLEOTIDE SEQUENCE [LARGE SCALE GENOMIC DNA]</scope>
    <source>
        <strain evidence="1">SQ_2022a</strain>
    </source>
</reference>
<keyword evidence="2" id="KW-1185">Reference proteome</keyword>
<proteinExistence type="predicted"/>
<dbReference type="Proteomes" id="UP001060215">
    <property type="component" value="Chromosome 2"/>
</dbReference>
<sequence>METEIPGVVSVFRNNRRGLHTTHSWDFMGLVGEETMEIPRNAQVLAMLACLRCQSDGRGNANQGNHSMLQIATGK</sequence>
<evidence type="ECO:0000313" key="1">
    <source>
        <dbReference type="EMBL" id="KAI8019151.1"/>
    </source>
</evidence>
<dbReference type="EMBL" id="CM045759">
    <property type="protein sequence ID" value="KAI8019151.1"/>
    <property type="molecule type" value="Genomic_DNA"/>
</dbReference>
<organism evidence="1 2">
    <name type="scientific">Camellia lanceoleosa</name>
    <dbReference type="NCBI Taxonomy" id="1840588"/>
    <lineage>
        <taxon>Eukaryota</taxon>
        <taxon>Viridiplantae</taxon>
        <taxon>Streptophyta</taxon>
        <taxon>Embryophyta</taxon>
        <taxon>Tracheophyta</taxon>
        <taxon>Spermatophyta</taxon>
        <taxon>Magnoliopsida</taxon>
        <taxon>eudicotyledons</taxon>
        <taxon>Gunneridae</taxon>
        <taxon>Pentapetalae</taxon>
        <taxon>asterids</taxon>
        <taxon>Ericales</taxon>
        <taxon>Theaceae</taxon>
        <taxon>Camellia</taxon>
    </lineage>
</organism>
<evidence type="ECO:0000313" key="2">
    <source>
        <dbReference type="Proteomes" id="UP001060215"/>
    </source>
</evidence>
<accession>A0ACC0I4G7</accession>
<gene>
    <name evidence="1" type="ORF">LOK49_LG04G01410</name>
</gene>
<comment type="caution">
    <text evidence="1">The sequence shown here is derived from an EMBL/GenBank/DDBJ whole genome shotgun (WGS) entry which is preliminary data.</text>
</comment>
<name>A0ACC0I4G7_9ERIC</name>
<protein>
    <submittedName>
        <fullName evidence="1">Subtilisin-like protease SBT4.15</fullName>
    </submittedName>
</protein>